<dbReference type="InterPro" id="IPR037066">
    <property type="entry name" value="Plug_dom_sf"/>
</dbReference>
<dbReference type="Gene3D" id="2.170.130.10">
    <property type="entry name" value="TonB-dependent receptor, plug domain"/>
    <property type="match status" value="1"/>
</dbReference>
<keyword evidence="3 7" id="KW-1134">Transmembrane beta strand</keyword>
<dbReference type="Gene3D" id="2.60.40.1120">
    <property type="entry name" value="Carboxypeptidase-like, regulatory domain"/>
    <property type="match status" value="1"/>
</dbReference>
<gene>
    <name evidence="10" type="ORF">SAMN05444145_101125</name>
</gene>
<dbReference type="InterPro" id="IPR023997">
    <property type="entry name" value="TonB-dep_OMP_SusC/RagA_CS"/>
</dbReference>
<organism evidence="10 11">
    <name type="scientific">Alistipes timonensis JC136</name>
    <dbReference type="NCBI Taxonomy" id="1033731"/>
    <lineage>
        <taxon>Bacteria</taxon>
        <taxon>Pseudomonadati</taxon>
        <taxon>Bacteroidota</taxon>
        <taxon>Bacteroidia</taxon>
        <taxon>Bacteroidales</taxon>
        <taxon>Rikenellaceae</taxon>
        <taxon>Alistipes</taxon>
    </lineage>
</organism>
<comment type="similarity">
    <text evidence="7">Belongs to the TonB-dependent receptor family.</text>
</comment>
<evidence type="ECO:0000256" key="5">
    <source>
        <dbReference type="ARBA" id="ARBA00023136"/>
    </source>
</evidence>
<keyword evidence="11" id="KW-1185">Reference proteome</keyword>
<comment type="subcellular location">
    <subcellularLocation>
        <location evidence="1 7">Cell outer membrane</location>
        <topology evidence="1 7">Multi-pass membrane protein</topology>
    </subcellularLocation>
</comment>
<dbReference type="InterPro" id="IPR023996">
    <property type="entry name" value="TonB-dep_OMP_SusC/RagA"/>
</dbReference>
<dbReference type="SUPFAM" id="SSF49464">
    <property type="entry name" value="Carboxypeptidase regulatory domain-like"/>
    <property type="match status" value="1"/>
</dbReference>
<dbReference type="Pfam" id="PF07715">
    <property type="entry name" value="Plug"/>
    <property type="match status" value="1"/>
</dbReference>
<evidence type="ECO:0000256" key="8">
    <source>
        <dbReference type="SAM" id="SignalP"/>
    </source>
</evidence>
<evidence type="ECO:0000256" key="1">
    <source>
        <dbReference type="ARBA" id="ARBA00004571"/>
    </source>
</evidence>
<keyword evidence="5 7" id="KW-0472">Membrane</keyword>
<evidence type="ECO:0000313" key="10">
    <source>
        <dbReference type="EMBL" id="SDZ95040.1"/>
    </source>
</evidence>
<dbReference type="PROSITE" id="PS52016">
    <property type="entry name" value="TONB_DEPENDENT_REC_3"/>
    <property type="match status" value="1"/>
</dbReference>
<evidence type="ECO:0000256" key="2">
    <source>
        <dbReference type="ARBA" id="ARBA00022448"/>
    </source>
</evidence>
<evidence type="ECO:0000256" key="3">
    <source>
        <dbReference type="ARBA" id="ARBA00022452"/>
    </source>
</evidence>
<evidence type="ECO:0000313" key="11">
    <source>
        <dbReference type="Proteomes" id="UP000183253"/>
    </source>
</evidence>
<dbReference type="InterPro" id="IPR039426">
    <property type="entry name" value="TonB-dep_rcpt-like"/>
</dbReference>
<dbReference type="STRING" id="1033731.SAMN05444145_101125"/>
<accession>A0A1H3X706</accession>
<dbReference type="Proteomes" id="UP000183253">
    <property type="component" value="Unassembled WGS sequence"/>
</dbReference>
<protein>
    <submittedName>
        <fullName evidence="10">TonB-linked outer membrane protein, SusC/RagA family</fullName>
    </submittedName>
</protein>
<dbReference type="GO" id="GO:0009279">
    <property type="term" value="C:cell outer membrane"/>
    <property type="evidence" value="ECO:0007669"/>
    <property type="project" value="UniProtKB-SubCell"/>
</dbReference>
<sequence>MKRFLATVIACVAICAVQAQSRTVRGTVTDAADGAPVVGVAVTVENGTAAAVTGLKGDYTIKASQGQTLVFSFLGMTTQRHKVGAADVIDVKMAADNKVLDEVIVVAYGTTKKETFTGSAEIVTAEKLKDRPVTDVTKMLDGQVAGVMSTSGGGQPGSGAELRIRGFGSINASNSPLLVVDGVPFDGDLNSINSSDIESMSVLKDASAGALYGARGANGVILITTKQNAGRGEAFSVRLSAKVGVSSRAIPSYNTMSAREYMEHMYLACYNDLVYTEGYLPSVAAGMTTGRLARQILGTDNIYNIYDKEIGQLFDANGKIVKDARPKYNESWLDEAEAKCPVRQEYQVSVNGSGKNSRYLASLSYLNEEGTLKTTGFERYTVRVGADFSPKKWFDFGANVNYAHTDSQFLGSEGTANNTNVWYSAMLMAPIYPVYKKNPDGSTVYEDDKKVFDYGSSRPAGAQNNRNSVATLFDDDYYTLTDNVSTRAYVGFNWKGLKFTSNIGVDNVNAYETTNYNPFSGNAAGTGRLTKESSRMMSYTWNQLLSYKTRIGRHNIDAMAGHEFYNYNMRYIIAERTGFPFADYDDLGMGSTLAEANSASDNYSINSYLCRVNYDFSDRYYFSASFRMDASSRFKKENRWGAFWSVGASWRISQEKFLSDVSWIDNVTLKASYGVQGNDNLGSYYAWQSLYDMNYPNANQSGAVINSIENQDVTWEKNGNLNVGVEFRLFDRLTGTVEWYNRKTTDLLLEYPMAISLGFPGYYANVGSIVNRGFDITLGADIVTTRDWRWNVSVMGSTLKNKVLKLTDNGEDIINGVYIIREGQEINTFYMSKSAGVDPTTGEQLYWAYEKNADGSMKPGSEYVTNDATVAAGCKYLQGSRIPDIYGSISSSLKFRGFDLGLLFTYSLGGKIYDSIYNAMMEPSFVGQTYHRNALRTWTAPGQRTDVPRTTTTASTQITDRYLVDASYFAVKNISLGYSLPKRLLGKVGIESLRVYLAADSPWTFTHLKGMNPQASFTGSTSYSYTPNRTFTLGVDLKF</sequence>
<evidence type="ECO:0000256" key="4">
    <source>
        <dbReference type="ARBA" id="ARBA00022692"/>
    </source>
</evidence>
<dbReference type="AlphaFoldDB" id="A0A1H3X706"/>
<name>A0A1H3X706_9BACT</name>
<keyword evidence="6 7" id="KW-0998">Cell outer membrane</keyword>
<dbReference type="FunFam" id="2.170.130.10:FF:000003">
    <property type="entry name" value="SusC/RagA family TonB-linked outer membrane protein"/>
    <property type="match status" value="1"/>
</dbReference>
<dbReference type="NCBIfam" id="TIGR04056">
    <property type="entry name" value="OMP_RagA_SusC"/>
    <property type="match status" value="1"/>
</dbReference>
<feature type="domain" description="TonB-dependent receptor plug" evidence="9">
    <location>
        <begin position="113"/>
        <end position="220"/>
    </location>
</feature>
<dbReference type="NCBIfam" id="TIGR04057">
    <property type="entry name" value="SusC_RagA_signa"/>
    <property type="match status" value="1"/>
</dbReference>
<feature type="chain" id="PRO_5010209125" evidence="8">
    <location>
        <begin position="20"/>
        <end position="1039"/>
    </location>
</feature>
<feature type="signal peptide" evidence="8">
    <location>
        <begin position="1"/>
        <end position="19"/>
    </location>
</feature>
<dbReference type="Gene3D" id="2.40.170.20">
    <property type="entry name" value="TonB-dependent receptor, beta-barrel domain"/>
    <property type="match status" value="1"/>
</dbReference>
<proteinExistence type="inferred from homology"/>
<dbReference type="InterPro" id="IPR012910">
    <property type="entry name" value="Plug_dom"/>
</dbReference>
<evidence type="ECO:0000259" key="9">
    <source>
        <dbReference type="Pfam" id="PF07715"/>
    </source>
</evidence>
<dbReference type="Pfam" id="PF13715">
    <property type="entry name" value="CarbopepD_reg_2"/>
    <property type="match status" value="1"/>
</dbReference>
<dbReference type="SUPFAM" id="SSF56935">
    <property type="entry name" value="Porins"/>
    <property type="match status" value="1"/>
</dbReference>
<reference evidence="10 11" key="1">
    <citation type="submission" date="2016-10" db="EMBL/GenBank/DDBJ databases">
        <authorList>
            <person name="de Groot N.N."/>
        </authorList>
    </citation>
    <scope>NUCLEOTIDE SEQUENCE [LARGE SCALE GENOMIC DNA]</scope>
    <source>
        <strain evidence="10 11">DSM 25383</strain>
    </source>
</reference>
<keyword evidence="4 7" id="KW-0812">Transmembrane</keyword>
<evidence type="ECO:0000256" key="6">
    <source>
        <dbReference type="ARBA" id="ARBA00023237"/>
    </source>
</evidence>
<dbReference type="EMBL" id="FNRI01000001">
    <property type="protein sequence ID" value="SDZ95040.1"/>
    <property type="molecule type" value="Genomic_DNA"/>
</dbReference>
<dbReference type="RefSeq" id="WP_026020561.1">
    <property type="nucleotide sequence ID" value="NZ_CAEG01000001.1"/>
</dbReference>
<dbReference type="InterPro" id="IPR036942">
    <property type="entry name" value="Beta-barrel_TonB_sf"/>
</dbReference>
<evidence type="ECO:0000256" key="7">
    <source>
        <dbReference type="PROSITE-ProRule" id="PRU01360"/>
    </source>
</evidence>
<keyword evidence="8" id="KW-0732">Signal</keyword>
<dbReference type="OrthoDB" id="9768177at2"/>
<dbReference type="InterPro" id="IPR008969">
    <property type="entry name" value="CarboxyPept-like_regulatory"/>
</dbReference>
<keyword evidence="2 7" id="KW-0813">Transport</keyword>